<evidence type="ECO:0000256" key="1">
    <source>
        <dbReference type="ARBA" id="ARBA00023015"/>
    </source>
</evidence>
<protein>
    <submittedName>
        <fullName evidence="6">Transcriptional regulator, AraC family</fullName>
    </submittedName>
</protein>
<evidence type="ECO:0000259" key="5">
    <source>
        <dbReference type="PROSITE" id="PS01124"/>
    </source>
</evidence>
<evidence type="ECO:0000313" key="6">
    <source>
        <dbReference type="EMBL" id="SEC57396.1"/>
    </source>
</evidence>
<dbReference type="InterPro" id="IPR009057">
    <property type="entry name" value="Homeodomain-like_sf"/>
</dbReference>
<dbReference type="GO" id="GO:0043565">
    <property type="term" value="F:sequence-specific DNA binding"/>
    <property type="evidence" value="ECO:0007669"/>
    <property type="project" value="InterPro"/>
</dbReference>
<evidence type="ECO:0000256" key="3">
    <source>
        <dbReference type="ARBA" id="ARBA00023163"/>
    </source>
</evidence>
<proteinExistence type="predicted"/>
<keyword evidence="1" id="KW-0805">Transcription regulation</keyword>
<dbReference type="InterPro" id="IPR018060">
    <property type="entry name" value="HTH_AraC"/>
</dbReference>
<evidence type="ECO:0000313" key="7">
    <source>
        <dbReference type="Proteomes" id="UP000183208"/>
    </source>
</evidence>
<dbReference type="GO" id="GO:0003700">
    <property type="term" value="F:DNA-binding transcription factor activity"/>
    <property type="evidence" value="ECO:0007669"/>
    <property type="project" value="InterPro"/>
</dbReference>
<keyword evidence="4" id="KW-1133">Transmembrane helix</keyword>
<keyword evidence="4" id="KW-0812">Transmembrane</keyword>
<reference evidence="6 7" key="1">
    <citation type="submission" date="2016-10" db="EMBL/GenBank/DDBJ databases">
        <authorList>
            <person name="de Groot N.N."/>
        </authorList>
    </citation>
    <scope>NUCLEOTIDE SEQUENCE [LARGE SCALE GENOMIC DNA]</scope>
    <source>
        <strain evidence="6 7">GAS522</strain>
    </source>
</reference>
<dbReference type="PROSITE" id="PS00041">
    <property type="entry name" value="HTH_ARAC_FAMILY_1"/>
    <property type="match status" value="1"/>
</dbReference>
<keyword evidence="3" id="KW-0804">Transcription</keyword>
<dbReference type="Proteomes" id="UP000183208">
    <property type="component" value="Unassembled WGS sequence"/>
</dbReference>
<feature type="transmembrane region" description="Helical" evidence="4">
    <location>
        <begin position="147"/>
        <end position="166"/>
    </location>
</feature>
<evidence type="ECO:0000256" key="4">
    <source>
        <dbReference type="SAM" id="Phobius"/>
    </source>
</evidence>
<dbReference type="InterPro" id="IPR018062">
    <property type="entry name" value="HTH_AraC-typ_CS"/>
</dbReference>
<feature type="transmembrane region" description="Helical" evidence="4">
    <location>
        <begin position="103"/>
        <end position="126"/>
    </location>
</feature>
<evidence type="ECO:0000256" key="2">
    <source>
        <dbReference type="ARBA" id="ARBA00023125"/>
    </source>
</evidence>
<keyword evidence="2" id="KW-0238">DNA-binding</keyword>
<dbReference type="PROSITE" id="PS01124">
    <property type="entry name" value="HTH_ARAC_FAMILY_2"/>
    <property type="match status" value="1"/>
</dbReference>
<feature type="transmembrane region" description="Helical" evidence="4">
    <location>
        <begin position="56"/>
        <end position="77"/>
    </location>
</feature>
<dbReference type="SUPFAM" id="SSF46689">
    <property type="entry name" value="Homeodomain-like"/>
    <property type="match status" value="1"/>
</dbReference>
<dbReference type="PANTHER" id="PTHR43280">
    <property type="entry name" value="ARAC-FAMILY TRANSCRIPTIONAL REGULATOR"/>
    <property type="match status" value="1"/>
</dbReference>
<dbReference type="Gene3D" id="1.10.10.60">
    <property type="entry name" value="Homeodomain-like"/>
    <property type="match status" value="1"/>
</dbReference>
<accession>A0A1H4TLM2</accession>
<dbReference type="InterPro" id="IPR020449">
    <property type="entry name" value="Tscrpt_reg_AraC-type_HTH"/>
</dbReference>
<dbReference type="Pfam" id="PF12833">
    <property type="entry name" value="HTH_18"/>
    <property type="match status" value="1"/>
</dbReference>
<feature type="transmembrane region" description="Helical" evidence="4">
    <location>
        <begin position="172"/>
        <end position="192"/>
    </location>
</feature>
<dbReference type="AlphaFoldDB" id="A0A1H4TLM2"/>
<keyword evidence="4" id="KW-0472">Membrane</keyword>
<dbReference type="PANTHER" id="PTHR43280:SF29">
    <property type="entry name" value="ARAC-FAMILY TRANSCRIPTIONAL REGULATOR"/>
    <property type="match status" value="1"/>
</dbReference>
<dbReference type="RefSeq" id="WP_143039666.1">
    <property type="nucleotide sequence ID" value="NZ_FNTI01000001.1"/>
</dbReference>
<sequence>MRGGTVAILLLIVFLVARDLRTSRLSRYSALLFLGTAAFVIDSAPGFWTLDMRLKIPIHVLCIATPAVFWIMAAALFDDDFKARWYHALAWLWLAGLAWREMYGWPSAVVAVQEASSLLFVAFGVWHALAGRAGDLVEWRRQLRVEFAVITALYIASIIVSQRIWPGTLGKPPYSLFNAIGLMAFIFVYAWLRLSLLISQQFAPASPQDGSAPLIGAGPRQAPSATGQDAVVLEALRKLMVEGKAYRDDGLSITLLSQTLGVQEYRLRRLINGQLGHRNFSAFVNGYRLTEAETALADPGQAEVPILTIALDAGFGSIGPFNRAFKAHTGLTPTEYRRTRVDAPLPIPESASRS</sequence>
<name>A0A1H4TLM2_9BRAD</name>
<feature type="transmembrane region" description="Helical" evidence="4">
    <location>
        <begin position="28"/>
        <end position="49"/>
    </location>
</feature>
<feature type="domain" description="HTH araC/xylS-type" evidence="5">
    <location>
        <begin position="234"/>
        <end position="339"/>
    </location>
</feature>
<dbReference type="OrthoDB" id="5492415at2"/>
<gene>
    <name evidence="6" type="ORF">SAMN05444171_1749</name>
</gene>
<dbReference type="SMART" id="SM00342">
    <property type="entry name" value="HTH_ARAC"/>
    <property type="match status" value="1"/>
</dbReference>
<dbReference type="PRINTS" id="PR00032">
    <property type="entry name" value="HTHARAC"/>
</dbReference>
<organism evidence="6 7">
    <name type="scientific">Bradyrhizobium lablabi</name>
    <dbReference type="NCBI Taxonomy" id="722472"/>
    <lineage>
        <taxon>Bacteria</taxon>
        <taxon>Pseudomonadati</taxon>
        <taxon>Pseudomonadota</taxon>
        <taxon>Alphaproteobacteria</taxon>
        <taxon>Hyphomicrobiales</taxon>
        <taxon>Nitrobacteraceae</taxon>
        <taxon>Bradyrhizobium</taxon>
    </lineage>
</organism>
<dbReference type="EMBL" id="FNTI01000001">
    <property type="protein sequence ID" value="SEC57396.1"/>
    <property type="molecule type" value="Genomic_DNA"/>
</dbReference>